<dbReference type="RefSeq" id="WP_068219298.1">
    <property type="nucleotide sequence ID" value="NZ_CP139724.1"/>
</dbReference>
<dbReference type="EMBL" id="LRPC01000012">
    <property type="protein sequence ID" value="KYG75653.1"/>
    <property type="molecule type" value="Genomic_DNA"/>
</dbReference>
<feature type="transmembrane region" description="Helical" evidence="1">
    <location>
        <begin position="50"/>
        <end position="71"/>
    </location>
</feature>
<accession>A0A150XAB3</accession>
<evidence type="ECO:0000256" key="1">
    <source>
        <dbReference type="SAM" id="Phobius"/>
    </source>
</evidence>
<protein>
    <submittedName>
        <fullName evidence="2">Uncharacterized protein</fullName>
    </submittedName>
</protein>
<sequence>MMKIRVWKVWLLSSLIMAIAVYFSTSIDPLDLDKSNDVQLHDTYFVIQNWSFLLIWTLLFLIINGIIALIYKLIRYFIACSTP</sequence>
<organism evidence="2 3">
    <name type="scientific">Roseivirga spongicola</name>
    <dbReference type="NCBI Taxonomy" id="333140"/>
    <lineage>
        <taxon>Bacteria</taxon>
        <taxon>Pseudomonadati</taxon>
        <taxon>Bacteroidota</taxon>
        <taxon>Cytophagia</taxon>
        <taxon>Cytophagales</taxon>
        <taxon>Roseivirgaceae</taxon>
        <taxon>Roseivirga</taxon>
    </lineage>
</organism>
<dbReference type="AlphaFoldDB" id="A0A150XAB3"/>
<reference evidence="2 3" key="1">
    <citation type="submission" date="2016-01" db="EMBL/GenBank/DDBJ databases">
        <title>Genome sequencing of Roseivirga spongicola UST030701-084.</title>
        <authorList>
            <person name="Selvaratnam C."/>
            <person name="Thevarajoo S."/>
            <person name="Goh K.M."/>
            <person name="Ee R."/>
            <person name="Chan K.-G."/>
            <person name="Chong C.S."/>
        </authorList>
    </citation>
    <scope>NUCLEOTIDE SEQUENCE [LARGE SCALE GENOMIC DNA]</scope>
    <source>
        <strain evidence="2 3">UST030701-084</strain>
    </source>
</reference>
<keyword evidence="1" id="KW-0472">Membrane</keyword>
<evidence type="ECO:0000313" key="2">
    <source>
        <dbReference type="EMBL" id="KYG75653.1"/>
    </source>
</evidence>
<keyword evidence="1" id="KW-0812">Transmembrane</keyword>
<dbReference type="STRING" id="333140.AWW68_07405"/>
<comment type="caution">
    <text evidence="2">The sequence shown here is derived from an EMBL/GenBank/DDBJ whole genome shotgun (WGS) entry which is preliminary data.</text>
</comment>
<keyword evidence="1" id="KW-1133">Transmembrane helix</keyword>
<dbReference type="Proteomes" id="UP000075606">
    <property type="component" value="Unassembled WGS sequence"/>
</dbReference>
<name>A0A150XAB3_9BACT</name>
<keyword evidence="3" id="KW-1185">Reference proteome</keyword>
<evidence type="ECO:0000313" key="3">
    <source>
        <dbReference type="Proteomes" id="UP000075606"/>
    </source>
</evidence>
<gene>
    <name evidence="2" type="ORF">AWW68_07405</name>
</gene>
<proteinExistence type="predicted"/>